<comment type="subcellular location">
    <subcellularLocation>
        <location evidence="5">Cell membrane</location>
        <topology evidence="5">Peripheral membrane protein</topology>
        <orientation evidence="5">Cytoplasmic side</orientation>
    </subcellularLocation>
    <text evidence="5">Localizes to the Z ring in an FtsZ-dependent manner. Targeted to the membrane through a conserved C-terminal amphipathic helix.</text>
</comment>
<organism evidence="8 9">
    <name type="scientific">Candidatus Aquitaenariimonas noxiae</name>
    <dbReference type="NCBI Taxonomy" id="1974741"/>
    <lineage>
        <taxon>Bacteria</taxon>
        <taxon>Pseudomonadati</taxon>
        <taxon>Candidatus Omnitrophota</taxon>
        <taxon>Candidatus Aquitaenariimonas</taxon>
    </lineage>
</organism>
<dbReference type="InterPro" id="IPR050696">
    <property type="entry name" value="FtsA/MreB"/>
</dbReference>
<dbReference type="InterPro" id="IPR043129">
    <property type="entry name" value="ATPase_NBD"/>
</dbReference>
<dbReference type="GO" id="GO:0009898">
    <property type="term" value="C:cytoplasmic side of plasma membrane"/>
    <property type="evidence" value="ECO:0007669"/>
    <property type="project" value="UniProtKB-UniRule"/>
</dbReference>
<keyword evidence="1 5" id="KW-1003">Cell membrane</keyword>
<proteinExistence type="inferred from homology"/>
<evidence type="ECO:0000259" key="7">
    <source>
        <dbReference type="SMART" id="SM00842"/>
    </source>
</evidence>
<dbReference type="GO" id="GO:0032153">
    <property type="term" value="C:cell division site"/>
    <property type="evidence" value="ECO:0007669"/>
    <property type="project" value="UniProtKB-UniRule"/>
</dbReference>
<keyword evidence="2 5" id="KW-0132">Cell division</keyword>
<comment type="caution">
    <text evidence="8">The sequence shown here is derived from an EMBL/GenBank/DDBJ whole genome shotgun (WGS) entry which is preliminary data.</text>
</comment>
<dbReference type="AlphaFoldDB" id="A0A2J0KYW0"/>
<comment type="subunit">
    <text evidence="5">Self-interacts. Interacts with FtsZ.</text>
</comment>
<keyword evidence="3 5" id="KW-0472">Membrane</keyword>
<dbReference type="PIRSF" id="PIRSF003101">
    <property type="entry name" value="FtsA"/>
    <property type="match status" value="1"/>
</dbReference>
<evidence type="ECO:0000256" key="1">
    <source>
        <dbReference type="ARBA" id="ARBA00022475"/>
    </source>
</evidence>
<evidence type="ECO:0000256" key="3">
    <source>
        <dbReference type="ARBA" id="ARBA00023136"/>
    </source>
</evidence>
<dbReference type="Pfam" id="PF14450">
    <property type="entry name" value="FtsA"/>
    <property type="match status" value="1"/>
</dbReference>
<evidence type="ECO:0000256" key="4">
    <source>
        <dbReference type="ARBA" id="ARBA00023306"/>
    </source>
</evidence>
<dbReference type="PANTHER" id="PTHR32432">
    <property type="entry name" value="CELL DIVISION PROTEIN FTSA-RELATED"/>
    <property type="match status" value="1"/>
</dbReference>
<dbReference type="PANTHER" id="PTHR32432:SF4">
    <property type="entry name" value="CELL DIVISION PROTEIN FTSA"/>
    <property type="match status" value="1"/>
</dbReference>
<dbReference type="HAMAP" id="MF_02033">
    <property type="entry name" value="FtsA"/>
    <property type="match status" value="1"/>
</dbReference>
<feature type="domain" description="SHS2" evidence="7">
    <location>
        <begin position="5"/>
        <end position="193"/>
    </location>
</feature>
<keyword evidence="4 5" id="KW-0131">Cell cycle</keyword>
<dbReference type="EMBL" id="PEWV01000042">
    <property type="protein sequence ID" value="PIU41600.1"/>
    <property type="molecule type" value="Genomic_DNA"/>
</dbReference>
<evidence type="ECO:0000313" key="8">
    <source>
        <dbReference type="EMBL" id="PIU41600.1"/>
    </source>
</evidence>
<reference evidence="8 9" key="1">
    <citation type="submission" date="2017-09" db="EMBL/GenBank/DDBJ databases">
        <title>Depth-based differentiation of microbial function through sediment-hosted aquifers and enrichment of novel symbionts in the deep terrestrial subsurface.</title>
        <authorList>
            <person name="Probst A.J."/>
            <person name="Ladd B."/>
            <person name="Jarett J.K."/>
            <person name="Geller-Mcgrath D.E."/>
            <person name="Sieber C.M."/>
            <person name="Emerson J.B."/>
            <person name="Anantharaman K."/>
            <person name="Thomas B.C."/>
            <person name="Malmstrom R."/>
            <person name="Stieglmeier M."/>
            <person name="Klingl A."/>
            <person name="Woyke T."/>
            <person name="Ryan C.M."/>
            <person name="Banfield J.F."/>
        </authorList>
    </citation>
    <scope>NUCLEOTIDE SEQUENCE [LARGE SCALE GENOMIC DNA]</scope>
    <source>
        <strain evidence="8">CG07_land_8_20_14_0_80_42_15</strain>
    </source>
</reference>
<comment type="similarity">
    <text evidence="5 6">Belongs to the FtsA/MreB family.</text>
</comment>
<dbReference type="Pfam" id="PF02491">
    <property type="entry name" value="SHS2_FTSA"/>
    <property type="match status" value="1"/>
</dbReference>
<dbReference type="Gene3D" id="3.30.420.40">
    <property type="match status" value="1"/>
</dbReference>
<dbReference type="InterPro" id="IPR020823">
    <property type="entry name" value="Cell_div_FtsA"/>
</dbReference>
<evidence type="ECO:0000256" key="5">
    <source>
        <dbReference type="HAMAP-Rule" id="MF_02033"/>
    </source>
</evidence>
<comment type="function">
    <text evidence="5 6">Cell division protein that is involved in the assembly of the Z ring. May serve as a membrane anchor for the Z ring.</text>
</comment>
<gene>
    <name evidence="5 8" type="primary">ftsA</name>
    <name evidence="8" type="ORF">COS99_04620</name>
</gene>
<name>A0A2J0KYW0_9BACT</name>
<evidence type="ECO:0000313" key="9">
    <source>
        <dbReference type="Proteomes" id="UP000230052"/>
    </source>
</evidence>
<evidence type="ECO:0000256" key="2">
    <source>
        <dbReference type="ARBA" id="ARBA00022618"/>
    </source>
</evidence>
<protein>
    <recommendedName>
        <fullName evidence="5 6">Cell division protein FtsA</fullName>
    </recommendedName>
</protein>
<evidence type="ECO:0000256" key="6">
    <source>
        <dbReference type="PIRNR" id="PIRNR003101"/>
    </source>
</evidence>
<dbReference type="NCBIfam" id="TIGR01174">
    <property type="entry name" value="ftsA"/>
    <property type="match status" value="1"/>
</dbReference>
<accession>A0A2J0KYW0</accession>
<dbReference type="Proteomes" id="UP000230052">
    <property type="component" value="Unassembled WGS sequence"/>
</dbReference>
<dbReference type="SMART" id="SM00842">
    <property type="entry name" value="FtsA"/>
    <property type="match status" value="1"/>
</dbReference>
<dbReference type="InterPro" id="IPR003494">
    <property type="entry name" value="SHS2_FtsA"/>
</dbReference>
<dbReference type="Gene3D" id="3.30.1490.110">
    <property type="match status" value="1"/>
</dbReference>
<sequence length="403" mass="43991">MDKILTGLDLGSSKLRAAVAKIHQDGYMDLLGVEESPSGGISRGNIIDLGEASSAVENIMYRVKDKYGPKIFKVIISIGGLGFSTDKLNAYIVLQGPPRELTQKDIEKVLQTARNMNFSLDSCILHEVVESYKLDGQDGVKNPVGLFAKKLEVNLYSLLHSLAHIQNVMRCINYAGYDTEKIIFSGLIGAGCIVNEDELENGVIFLDVGCDTTKIVVASDGKIKFCNVLGLGGLDITNHISEKFKIPSASAERLKLDASITEETKGDKKISIIIGGKERTFLRSEVNAAVREKTEDLLTAIKSELDNSLVADSIKSGIVAIGGSILLDGFLERIEGFFNMPARIGKLKTKYLNTGQSSHLFASSIGAIEYYAKEAREKNKRISPANPVSNFTHKILSFINDYF</sequence>
<dbReference type="GO" id="GO:0043093">
    <property type="term" value="P:FtsZ-dependent cytokinesis"/>
    <property type="evidence" value="ECO:0007669"/>
    <property type="project" value="UniProtKB-UniRule"/>
</dbReference>
<dbReference type="SUPFAM" id="SSF53067">
    <property type="entry name" value="Actin-like ATPase domain"/>
    <property type="match status" value="2"/>
</dbReference>